<dbReference type="PANTHER" id="PTHR30303">
    <property type="entry name" value="HYDROGENASE ISOENZYMES FORMATION PROTEIN HYPE"/>
    <property type="match status" value="1"/>
</dbReference>
<dbReference type="GO" id="GO:0051604">
    <property type="term" value="P:protein maturation"/>
    <property type="evidence" value="ECO:0007669"/>
    <property type="project" value="TreeGrafter"/>
</dbReference>
<protein>
    <submittedName>
        <fullName evidence="4">Hydrogenase expression/formation protein HypE</fullName>
    </submittedName>
</protein>
<dbReference type="SUPFAM" id="SSF55326">
    <property type="entry name" value="PurM N-terminal domain-like"/>
    <property type="match status" value="1"/>
</dbReference>
<gene>
    <name evidence="4" type="ORF">BTO08_04505</name>
</gene>
<dbReference type="OrthoDB" id="9801934at2"/>
<dbReference type="Proteomes" id="UP000238730">
    <property type="component" value="Unassembled WGS sequence"/>
</dbReference>
<evidence type="ECO:0000313" key="5">
    <source>
        <dbReference type="Proteomes" id="UP000238730"/>
    </source>
</evidence>
<dbReference type="CDD" id="cd02197">
    <property type="entry name" value="HypE"/>
    <property type="match status" value="1"/>
</dbReference>
<feature type="domain" description="PurM-like C-terminal" evidence="3">
    <location>
        <begin position="169"/>
        <end position="320"/>
    </location>
</feature>
<dbReference type="NCBIfam" id="TIGR02124">
    <property type="entry name" value="hypE"/>
    <property type="match status" value="1"/>
</dbReference>
<evidence type="ECO:0000313" key="4">
    <source>
        <dbReference type="EMBL" id="PQJ66729.1"/>
    </source>
</evidence>
<dbReference type="Pfam" id="PF00586">
    <property type="entry name" value="AIRS"/>
    <property type="match status" value="1"/>
</dbReference>
<dbReference type="SUPFAM" id="SSF56042">
    <property type="entry name" value="PurM C-terminal domain-like"/>
    <property type="match status" value="1"/>
</dbReference>
<accession>A0A2S7VX91</accession>
<proteinExistence type="inferred from homology"/>
<dbReference type="PIRSF" id="PIRSF005644">
    <property type="entry name" value="Hdrgns_mtr_HypE"/>
    <property type="match status" value="1"/>
</dbReference>
<name>A0A2S7VX91_PHOAN</name>
<comment type="caution">
    <text evidence="4">The sequence shown here is derived from an EMBL/GenBank/DDBJ whole genome shotgun (WGS) entry which is preliminary data.</text>
</comment>
<dbReference type="InterPro" id="IPR011854">
    <property type="entry name" value="HypE"/>
</dbReference>
<dbReference type="Gene3D" id="3.30.1330.10">
    <property type="entry name" value="PurM-like, N-terminal domain"/>
    <property type="match status" value="1"/>
</dbReference>
<dbReference type="RefSeq" id="WP_105060058.1">
    <property type="nucleotide sequence ID" value="NZ_MSCJ01000001.1"/>
</dbReference>
<organism evidence="4 5">
    <name type="scientific">Photobacterium angustum</name>
    <dbReference type="NCBI Taxonomy" id="661"/>
    <lineage>
        <taxon>Bacteria</taxon>
        <taxon>Pseudomonadati</taxon>
        <taxon>Pseudomonadota</taxon>
        <taxon>Gammaproteobacteria</taxon>
        <taxon>Vibrionales</taxon>
        <taxon>Vibrionaceae</taxon>
        <taxon>Photobacterium</taxon>
    </lineage>
</organism>
<dbReference type="InterPro" id="IPR016188">
    <property type="entry name" value="PurM-like_N"/>
</dbReference>
<dbReference type="InterPro" id="IPR036676">
    <property type="entry name" value="PurM-like_C_sf"/>
</dbReference>
<evidence type="ECO:0000259" key="3">
    <source>
        <dbReference type="Pfam" id="PF02769"/>
    </source>
</evidence>
<evidence type="ECO:0000259" key="2">
    <source>
        <dbReference type="Pfam" id="PF00586"/>
    </source>
</evidence>
<evidence type="ECO:0000256" key="1">
    <source>
        <dbReference type="ARBA" id="ARBA00006243"/>
    </source>
</evidence>
<dbReference type="AlphaFoldDB" id="A0A2S7VX91"/>
<dbReference type="InterPro" id="IPR010918">
    <property type="entry name" value="PurM-like_C_dom"/>
</dbReference>
<dbReference type="EMBL" id="MSCJ01000001">
    <property type="protein sequence ID" value="PQJ66729.1"/>
    <property type="molecule type" value="Genomic_DNA"/>
</dbReference>
<reference evidence="4 5" key="1">
    <citation type="submission" date="2016-12" db="EMBL/GenBank/DDBJ databases">
        <title>Diversity of luminous bacteria.</title>
        <authorList>
            <person name="Yoshizawa S."/>
            <person name="Kogure K."/>
        </authorList>
    </citation>
    <scope>NUCLEOTIDE SEQUENCE [LARGE SCALE GENOMIC DNA]</scope>
    <source>
        <strain evidence="4 5">LC1-200</strain>
    </source>
</reference>
<sequence length="343" mass="36340">MTDIDLTTLSTTKSIQLSHGGGGQEMNKLIKGLFFKAFDNDILRNEEDAAVLTLEGNTAFTTDSFTVSPLFFAGGNIGKLAIAGTVNDLAMMGAKPQYLSCSVIIEEGFDVANLKTIVDSMANELSISGAKIVCGDTKVVPKGCADGLFINTTGVGTITKSGISVRNLKQGDAIIVSRDIGRHGAAILMAREGLTLESELISDCNTLWPAVEALITADLDIHAMRDATRGGLSAVLNEWAQASDIGINVVEDDVPVSEEVRGLCELYGFEPFDLANEGTFIIALPQEQAEKALEVLSAFAACGDAAIIGEVSDDYAGRVILTSGWGSRRYLDLPQGELLPRIC</sequence>
<dbReference type="Gene3D" id="3.90.650.10">
    <property type="entry name" value="PurM-like C-terminal domain"/>
    <property type="match status" value="1"/>
</dbReference>
<dbReference type="InterPro" id="IPR036921">
    <property type="entry name" value="PurM-like_N_sf"/>
</dbReference>
<dbReference type="PANTHER" id="PTHR30303:SF0">
    <property type="entry name" value="CARBAMOYL DEHYDRATASE HYPE"/>
    <property type="match status" value="1"/>
</dbReference>
<comment type="similarity">
    <text evidence="1">Belongs to the HypE family.</text>
</comment>
<feature type="domain" description="PurM-like N-terminal" evidence="2">
    <location>
        <begin position="47"/>
        <end position="158"/>
    </location>
</feature>
<dbReference type="Pfam" id="PF02769">
    <property type="entry name" value="AIRS_C"/>
    <property type="match status" value="1"/>
</dbReference>